<comment type="caution">
    <text evidence="6">The sequence shown here is derived from an EMBL/GenBank/DDBJ whole genome shotgun (WGS) entry which is preliminary data.</text>
</comment>
<sequence length="122" mass="13242">MQAAKGTFDGILDTVSAVHAISPLIDLLKSDGKLIMLGAPDKPLELDVYPLLLGRKLVAGSAIGGMKETQEMIDFAREQNIIADIEVILVDYLNTAMERLAKNDVRYRFVVDVGNTLAATEP</sequence>
<evidence type="ECO:0000313" key="6">
    <source>
        <dbReference type="EMBL" id="PRQ48414.1"/>
    </source>
</evidence>
<dbReference type="OMA" id="NANTTME"/>
<keyword evidence="7" id="KW-1185">Reference proteome</keyword>
<dbReference type="Gene3D" id="3.90.180.10">
    <property type="entry name" value="Medium-chain alcohol dehydrogenases, catalytic domain"/>
    <property type="match status" value="1"/>
</dbReference>
<dbReference type="Gene3D" id="3.40.50.720">
    <property type="entry name" value="NAD(P)-binding Rossmann-like Domain"/>
    <property type="match status" value="1"/>
</dbReference>
<evidence type="ECO:0000313" key="7">
    <source>
        <dbReference type="Proteomes" id="UP000238479"/>
    </source>
</evidence>
<dbReference type="GO" id="GO:0009809">
    <property type="term" value="P:lignin biosynthetic process"/>
    <property type="evidence" value="ECO:0007669"/>
    <property type="project" value="UniProtKB-ARBA"/>
</dbReference>
<dbReference type="Proteomes" id="UP000238479">
    <property type="component" value="Chromosome 2"/>
</dbReference>
<keyword evidence="2" id="KW-0479">Metal-binding</keyword>
<protein>
    <submittedName>
        <fullName evidence="6">Putative cinnamyl-alcohol dehydrogenase</fullName>
        <ecNumber evidence="6">1.1.1.195</ecNumber>
    </submittedName>
</protein>
<evidence type="ECO:0000256" key="1">
    <source>
        <dbReference type="ARBA" id="ARBA00008072"/>
    </source>
</evidence>
<evidence type="ECO:0000256" key="4">
    <source>
        <dbReference type="ARBA" id="ARBA00023002"/>
    </source>
</evidence>
<dbReference type="SUPFAM" id="SSF51735">
    <property type="entry name" value="NAD(P)-binding Rossmann-fold domains"/>
    <property type="match status" value="1"/>
</dbReference>
<dbReference type="InterPro" id="IPR047109">
    <property type="entry name" value="CAD-like"/>
</dbReference>
<dbReference type="GO" id="GO:0045551">
    <property type="term" value="F:cinnamyl-alcohol dehydrogenase activity"/>
    <property type="evidence" value="ECO:0007669"/>
    <property type="project" value="UniProtKB-EC"/>
</dbReference>
<evidence type="ECO:0000256" key="3">
    <source>
        <dbReference type="ARBA" id="ARBA00022833"/>
    </source>
</evidence>
<dbReference type="AlphaFoldDB" id="A0A2P6RPT4"/>
<evidence type="ECO:0000256" key="2">
    <source>
        <dbReference type="ARBA" id="ARBA00022723"/>
    </source>
</evidence>
<dbReference type="InterPro" id="IPR036291">
    <property type="entry name" value="NAD(P)-bd_dom_sf"/>
</dbReference>
<dbReference type="PANTHER" id="PTHR42683">
    <property type="entry name" value="ALDEHYDE REDUCTASE"/>
    <property type="match status" value="1"/>
</dbReference>
<dbReference type="STRING" id="74649.A0A2P6RPT4"/>
<keyword evidence="3" id="KW-0862">Zinc</keyword>
<accession>A0A2P6RPT4</accession>
<keyword evidence="4 6" id="KW-0560">Oxidoreductase</keyword>
<name>A0A2P6RPT4_ROSCH</name>
<dbReference type="Pfam" id="PF00107">
    <property type="entry name" value="ADH_zinc_N"/>
    <property type="match status" value="1"/>
</dbReference>
<dbReference type="InterPro" id="IPR013149">
    <property type="entry name" value="ADH-like_C"/>
</dbReference>
<dbReference type="FunFam" id="3.40.50.720:FF:001451">
    <property type="entry name" value="Putative cinnamyl alcohol dehydrogenase 6"/>
    <property type="match status" value="1"/>
</dbReference>
<gene>
    <name evidence="6" type="ORF">RchiOBHm_Chr2g0110461</name>
</gene>
<dbReference type="FunFam" id="3.90.180.10:FF:000100">
    <property type="entry name" value="Putative cinnamyl alcohol dehydrogenase 6"/>
    <property type="match status" value="1"/>
</dbReference>
<dbReference type="EC" id="1.1.1.195" evidence="6"/>
<proteinExistence type="inferred from homology"/>
<organism evidence="6 7">
    <name type="scientific">Rosa chinensis</name>
    <name type="common">China rose</name>
    <dbReference type="NCBI Taxonomy" id="74649"/>
    <lineage>
        <taxon>Eukaryota</taxon>
        <taxon>Viridiplantae</taxon>
        <taxon>Streptophyta</taxon>
        <taxon>Embryophyta</taxon>
        <taxon>Tracheophyta</taxon>
        <taxon>Spermatophyta</taxon>
        <taxon>Magnoliopsida</taxon>
        <taxon>eudicotyledons</taxon>
        <taxon>Gunneridae</taxon>
        <taxon>Pentapetalae</taxon>
        <taxon>rosids</taxon>
        <taxon>fabids</taxon>
        <taxon>Rosales</taxon>
        <taxon>Rosaceae</taxon>
        <taxon>Rosoideae</taxon>
        <taxon>Rosoideae incertae sedis</taxon>
        <taxon>Rosa</taxon>
    </lineage>
</organism>
<dbReference type="Gramene" id="PRQ48414">
    <property type="protein sequence ID" value="PRQ48414"/>
    <property type="gene ID" value="RchiOBHm_Chr2g0110461"/>
</dbReference>
<dbReference type="GO" id="GO:0046872">
    <property type="term" value="F:metal ion binding"/>
    <property type="evidence" value="ECO:0007669"/>
    <property type="project" value="UniProtKB-KW"/>
</dbReference>
<feature type="domain" description="Alcohol dehydrogenase-like C-terminal" evidence="5">
    <location>
        <begin position="5"/>
        <end position="76"/>
    </location>
</feature>
<dbReference type="EMBL" id="PDCK01000040">
    <property type="protein sequence ID" value="PRQ48414.1"/>
    <property type="molecule type" value="Genomic_DNA"/>
</dbReference>
<evidence type="ECO:0000259" key="5">
    <source>
        <dbReference type="Pfam" id="PF00107"/>
    </source>
</evidence>
<reference evidence="6 7" key="1">
    <citation type="journal article" date="2018" name="Nat. Genet.">
        <title>The Rosa genome provides new insights in the design of modern roses.</title>
        <authorList>
            <person name="Bendahmane M."/>
        </authorList>
    </citation>
    <scope>NUCLEOTIDE SEQUENCE [LARGE SCALE GENOMIC DNA]</scope>
    <source>
        <strain evidence="7">cv. Old Blush</strain>
    </source>
</reference>
<comment type="similarity">
    <text evidence="1">Belongs to the zinc-containing alcohol dehydrogenase family.</text>
</comment>